<dbReference type="AlphaFoldDB" id="F8NMW8"/>
<name>F8NMW8_SERL9</name>
<dbReference type="RefSeq" id="XP_007316034.1">
    <property type="nucleotide sequence ID" value="XM_007315972.1"/>
</dbReference>
<accession>F8NMW8</accession>
<reference evidence="1" key="1">
    <citation type="submission" date="2011-04" db="EMBL/GenBank/DDBJ databases">
        <title>Evolution of plant cell wall degrading machinery underlies the functional diversity of forest fungi.</title>
        <authorList>
            <consortium name="US DOE Joint Genome Institute (JGI-PGF)"/>
            <person name="Eastwood D.C."/>
            <person name="Floudas D."/>
            <person name="Binder M."/>
            <person name="Majcherczyk A."/>
            <person name="Schneider P."/>
            <person name="Aerts A."/>
            <person name="Asiegbu F.O."/>
            <person name="Baker S.E."/>
            <person name="Barry K."/>
            <person name="Bendiksby M."/>
            <person name="Blumentritt M."/>
            <person name="Coutinho P.M."/>
            <person name="Cullen D."/>
            <person name="Cullen D."/>
            <person name="Gathman A."/>
            <person name="Goodell B."/>
            <person name="Henrissat B."/>
            <person name="Ihrmark K."/>
            <person name="Kauserud H."/>
            <person name="Kohler A."/>
            <person name="LaButti K."/>
            <person name="Lapidus A."/>
            <person name="Lavin J.L."/>
            <person name="Lee Y.-H."/>
            <person name="Lindquist E."/>
            <person name="Lilly W."/>
            <person name="Lucas S."/>
            <person name="Morin E."/>
            <person name="Murat C."/>
            <person name="Oguiza J.A."/>
            <person name="Park J."/>
            <person name="Pisabarro A.G."/>
            <person name="Riley R."/>
            <person name="Rosling A."/>
            <person name="Salamov A."/>
            <person name="Schmidt O."/>
            <person name="Schmutz J."/>
            <person name="Skrede I."/>
            <person name="Stenlid J."/>
            <person name="Wiebenga A."/>
            <person name="Xie X."/>
            <person name="Kues U."/>
            <person name="Hibbett D.S."/>
            <person name="Hoffmeister D."/>
            <person name="Hogberg N."/>
            <person name="Martin F."/>
            <person name="Grigoriev I.V."/>
            <person name="Watkinson S.C."/>
        </authorList>
    </citation>
    <scope>NUCLEOTIDE SEQUENCE</scope>
    <source>
        <strain evidence="1">S7.9</strain>
    </source>
</reference>
<evidence type="ECO:0000313" key="1">
    <source>
        <dbReference type="EMBL" id="EGO27943.1"/>
    </source>
</evidence>
<organism>
    <name type="scientific">Serpula lacrymans var. lacrymans (strain S7.9)</name>
    <name type="common">Dry rot fungus</name>
    <dbReference type="NCBI Taxonomy" id="578457"/>
    <lineage>
        <taxon>Eukaryota</taxon>
        <taxon>Fungi</taxon>
        <taxon>Dikarya</taxon>
        <taxon>Basidiomycota</taxon>
        <taxon>Agaricomycotina</taxon>
        <taxon>Agaricomycetes</taxon>
        <taxon>Agaricomycetidae</taxon>
        <taxon>Boletales</taxon>
        <taxon>Coniophorineae</taxon>
        <taxon>Serpulaceae</taxon>
        <taxon>Serpula</taxon>
    </lineage>
</organism>
<dbReference type="Proteomes" id="UP000008064">
    <property type="component" value="Unassembled WGS sequence"/>
</dbReference>
<dbReference type="KEGG" id="sla:SERLADRAFT_462250"/>
<dbReference type="GeneID" id="18818339"/>
<dbReference type="EMBL" id="GL945431">
    <property type="protein sequence ID" value="EGO27943.1"/>
    <property type="molecule type" value="Genomic_DNA"/>
</dbReference>
<protein>
    <submittedName>
        <fullName evidence="1">Uncharacterized protein</fullName>
    </submittedName>
</protein>
<proteinExistence type="predicted"/>
<gene>
    <name evidence="1" type="ORF">SERLADRAFT_462250</name>
</gene>
<dbReference type="HOGENOM" id="CLU_2198600_0_0_1"/>
<sequence>MWHGYIREHQPSSGLVQLQVIDAREVVQDFENTRPMRIHASSIMSSFHHGCNFATRLEHLLGSGQPFIEDVPQRVHSANATRADTRGCVLLEAQARIYPVRVRSYTVF</sequence>